<dbReference type="Pfam" id="PF07963">
    <property type="entry name" value="N_methyl"/>
    <property type="match status" value="1"/>
</dbReference>
<keyword evidence="1" id="KW-1133">Transmembrane helix</keyword>
<dbReference type="KEGG" id="vei:Veis_0501"/>
<reference evidence="3" key="1">
    <citation type="submission" date="2006-12" db="EMBL/GenBank/DDBJ databases">
        <title>Complete sequence of chromosome 1 of Verminephrobacter eiseniae EF01-2.</title>
        <authorList>
            <person name="Copeland A."/>
            <person name="Lucas S."/>
            <person name="Lapidus A."/>
            <person name="Barry K."/>
            <person name="Detter J.C."/>
            <person name="Glavina del Rio T."/>
            <person name="Dalin E."/>
            <person name="Tice H."/>
            <person name="Pitluck S."/>
            <person name="Chertkov O."/>
            <person name="Brettin T."/>
            <person name="Bruce D."/>
            <person name="Han C."/>
            <person name="Tapia R."/>
            <person name="Gilna P."/>
            <person name="Schmutz J."/>
            <person name="Larimer F."/>
            <person name="Land M."/>
            <person name="Hauser L."/>
            <person name="Kyrpides N."/>
            <person name="Kim E."/>
            <person name="Stahl D."/>
            <person name="Richardson P."/>
        </authorList>
    </citation>
    <scope>NUCLEOTIDE SEQUENCE [LARGE SCALE GENOMIC DNA]</scope>
    <source>
        <strain evidence="3">EF01-2</strain>
    </source>
</reference>
<keyword evidence="1" id="KW-0812">Transmembrane</keyword>
<dbReference type="AlphaFoldDB" id="A1WF78"/>
<evidence type="ECO:0000256" key="1">
    <source>
        <dbReference type="SAM" id="Phobius"/>
    </source>
</evidence>
<evidence type="ECO:0000313" key="3">
    <source>
        <dbReference type="Proteomes" id="UP000000374"/>
    </source>
</evidence>
<name>A1WF78_VEREI</name>
<dbReference type="eggNOG" id="COG4967">
    <property type="taxonomic scope" value="Bacteria"/>
</dbReference>
<organism evidence="2 3">
    <name type="scientific">Verminephrobacter eiseniae (strain EF01-2)</name>
    <dbReference type="NCBI Taxonomy" id="391735"/>
    <lineage>
        <taxon>Bacteria</taxon>
        <taxon>Pseudomonadati</taxon>
        <taxon>Pseudomonadota</taxon>
        <taxon>Betaproteobacteria</taxon>
        <taxon>Burkholderiales</taxon>
        <taxon>Comamonadaceae</taxon>
        <taxon>Verminephrobacter</taxon>
    </lineage>
</organism>
<dbReference type="NCBIfam" id="TIGR02523">
    <property type="entry name" value="type_IV_pilV"/>
    <property type="match status" value="1"/>
</dbReference>
<keyword evidence="1" id="KW-0472">Membrane</keyword>
<dbReference type="InterPro" id="IPR013362">
    <property type="entry name" value="Pilus_4_PilV"/>
</dbReference>
<keyword evidence="3" id="KW-1185">Reference proteome</keyword>
<protein>
    <submittedName>
        <fullName evidence="2">Type IV pilus modification protein PilV</fullName>
    </submittedName>
</protein>
<dbReference type="NCBIfam" id="TIGR02532">
    <property type="entry name" value="IV_pilin_GFxxxE"/>
    <property type="match status" value="1"/>
</dbReference>
<gene>
    <name evidence="2" type="ordered locus">Veis_0501</name>
</gene>
<feature type="transmembrane region" description="Helical" evidence="1">
    <location>
        <begin position="21"/>
        <end position="46"/>
    </location>
</feature>
<dbReference type="STRING" id="391735.Veis_0501"/>
<dbReference type="InterPro" id="IPR012902">
    <property type="entry name" value="N_methyl_site"/>
</dbReference>
<evidence type="ECO:0000313" key="2">
    <source>
        <dbReference type="EMBL" id="ABM56285.1"/>
    </source>
</evidence>
<sequence>MAFFMNHSKRKSTAPPSLQCARGVTLVEVMVAIVVLSIGLLGIAGLQAATLKYKINTWARSSASTLLSDLSERVRINPDSAGKRFAETGADIASKYVIGDAWAAQQLAALDPITPNCETEPCTPLQRATHDLQAWRQRVRNSLPQGAALISGNRKNGLTVTMMWFDNELVEPATDGGPQALVATPVCSGSETGMAQQTCCPPEAAAPAGVRCARFSFIP</sequence>
<dbReference type="PROSITE" id="PS00409">
    <property type="entry name" value="PROKAR_NTER_METHYL"/>
    <property type="match status" value="1"/>
</dbReference>
<dbReference type="Proteomes" id="UP000000374">
    <property type="component" value="Chromosome"/>
</dbReference>
<proteinExistence type="predicted"/>
<dbReference type="HOGENOM" id="CLU_1261016_0_0_4"/>
<accession>A1WF78</accession>
<dbReference type="EMBL" id="CP000542">
    <property type="protein sequence ID" value="ABM56285.1"/>
    <property type="molecule type" value="Genomic_DNA"/>
</dbReference>